<keyword evidence="2" id="KW-1185">Reference proteome</keyword>
<accession>W9WKZ6</accession>
<name>W9WKZ6_9EURO</name>
<dbReference type="EMBL" id="AMGX01000012">
    <property type="protein sequence ID" value="EXJ68817.1"/>
    <property type="molecule type" value="Genomic_DNA"/>
</dbReference>
<dbReference type="Proteomes" id="UP000019471">
    <property type="component" value="Unassembled WGS sequence"/>
</dbReference>
<dbReference type="AlphaFoldDB" id="W9WKZ6"/>
<protein>
    <submittedName>
        <fullName evidence="1">Uncharacterized protein</fullName>
    </submittedName>
</protein>
<dbReference type="STRING" id="1182543.W9WKZ6"/>
<dbReference type="HOGENOM" id="CLU_174946_0_0_1"/>
<evidence type="ECO:0000313" key="1">
    <source>
        <dbReference type="EMBL" id="EXJ68817.1"/>
    </source>
</evidence>
<proteinExistence type="predicted"/>
<evidence type="ECO:0000313" key="2">
    <source>
        <dbReference type="Proteomes" id="UP000019471"/>
    </source>
</evidence>
<dbReference type="GeneID" id="19192454"/>
<comment type="caution">
    <text evidence="1">The sequence shown here is derived from an EMBL/GenBank/DDBJ whole genome shotgun (WGS) entry which is preliminary data.</text>
</comment>
<gene>
    <name evidence="1" type="ORF">A1O5_07748</name>
</gene>
<dbReference type="eggNOG" id="ENOG502SZ10">
    <property type="taxonomic scope" value="Eukaryota"/>
</dbReference>
<sequence>MAKVAEEIERRKLLRESNVFFDLNQSQAPGPEAYFQDIRALGGTNLDEYRANITIESDQKPWRQVILQHANFLSAKARRCLEQDKNEAGWRLLVEPAVIARFGIEVAW</sequence>
<reference evidence="1 2" key="1">
    <citation type="submission" date="2013-03" db="EMBL/GenBank/DDBJ databases">
        <title>The Genome Sequence of Cladophialophora psammophila CBS 110553.</title>
        <authorList>
            <consortium name="The Broad Institute Genomics Platform"/>
            <person name="Cuomo C."/>
            <person name="de Hoog S."/>
            <person name="Gorbushina A."/>
            <person name="Walker B."/>
            <person name="Young S.K."/>
            <person name="Zeng Q."/>
            <person name="Gargeya S."/>
            <person name="Fitzgerald M."/>
            <person name="Haas B."/>
            <person name="Abouelleil A."/>
            <person name="Allen A.W."/>
            <person name="Alvarado L."/>
            <person name="Arachchi H.M."/>
            <person name="Berlin A.M."/>
            <person name="Chapman S.B."/>
            <person name="Gainer-Dewar J."/>
            <person name="Goldberg J."/>
            <person name="Griggs A."/>
            <person name="Gujja S."/>
            <person name="Hansen M."/>
            <person name="Howarth C."/>
            <person name="Imamovic A."/>
            <person name="Ireland A."/>
            <person name="Larimer J."/>
            <person name="McCowan C."/>
            <person name="Murphy C."/>
            <person name="Pearson M."/>
            <person name="Poon T.W."/>
            <person name="Priest M."/>
            <person name="Roberts A."/>
            <person name="Saif S."/>
            <person name="Shea T."/>
            <person name="Sisk P."/>
            <person name="Sykes S."/>
            <person name="Wortman J."/>
            <person name="Nusbaum C."/>
            <person name="Birren B."/>
        </authorList>
    </citation>
    <scope>NUCLEOTIDE SEQUENCE [LARGE SCALE GENOMIC DNA]</scope>
    <source>
        <strain evidence="1 2">CBS 110553</strain>
    </source>
</reference>
<dbReference type="RefSeq" id="XP_007746527.1">
    <property type="nucleotide sequence ID" value="XM_007748337.1"/>
</dbReference>
<organism evidence="1 2">
    <name type="scientific">Cladophialophora psammophila CBS 110553</name>
    <dbReference type="NCBI Taxonomy" id="1182543"/>
    <lineage>
        <taxon>Eukaryota</taxon>
        <taxon>Fungi</taxon>
        <taxon>Dikarya</taxon>
        <taxon>Ascomycota</taxon>
        <taxon>Pezizomycotina</taxon>
        <taxon>Eurotiomycetes</taxon>
        <taxon>Chaetothyriomycetidae</taxon>
        <taxon>Chaetothyriales</taxon>
        <taxon>Herpotrichiellaceae</taxon>
        <taxon>Cladophialophora</taxon>
    </lineage>
</organism>
<dbReference type="OrthoDB" id="3538597at2759"/>